<gene>
    <name evidence="3" type="ORF">CHIRRI_LOCUS7196</name>
</gene>
<reference evidence="3" key="2">
    <citation type="submission" date="2022-10" db="EMBL/GenBank/DDBJ databases">
        <authorList>
            <consortium name="ENA_rothamsted_submissions"/>
            <consortium name="culmorum"/>
            <person name="King R."/>
        </authorList>
    </citation>
    <scope>NUCLEOTIDE SEQUENCE</scope>
</reference>
<reference evidence="3" key="1">
    <citation type="submission" date="2022-01" db="EMBL/GenBank/DDBJ databases">
        <authorList>
            <person name="King R."/>
        </authorList>
    </citation>
    <scope>NUCLEOTIDE SEQUENCE</scope>
</reference>
<proteinExistence type="predicted"/>
<name>A0A9N9WT68_9DIPT</name>
<sequence length="196" mass="22370">MPIDSAWIFRICLVTTVILILFADTLGYGGANARKNDQKNENNEKYSDDKDQDLLDDLKESQDKIDSEDKIDVKFLKKAFNEKQRLERKKAFEIVQQRLTESLRDLCLPKLLCEIAAKPIYLLSDKEKHVLSLLKTTSLSIVADKPSVWHFSSHMGQLLRHSADTMGAPIGCAMLWPNCPYSSDKLMKISAKVRLR</sequence>
<keyword evidence="4" id="KW-1185">Reference proteome</keyword>
<keyword evidence="2" id="KW-0812">Transmembrane</keyword>
<keyword evidence="2" id="KW-1133">Transmembrane helix</keyword>
<evidence type="ECO:0000313" key="4">
    <source>
        <dbReference type="Proteomes" id="UP001153620"/>
    </source>
</evidence>
<evidence type="ECO:0000313" key="3">
    <source>
        <dbReference type="EMBL" id="CAG9804305.1"/>
    </source>
</evidence>
<evidence type="ECO:0000256" key="1">
    <source>
        <dbReference type="SAM" id="MobiDB-lite"/>
    </source>
</evidence>
<dbReference type="EMBL" id="OU895878">
    <property type="protein sequence ID" value="CAG9804305.1"/>
    <property type="molecule type" value="Genomic_DNA"/>
</dbReference>
<feature type="transmembrane region" description="Helical" evidence="2">
    <location>
        <begin position="6"/>
        <end position="29"/>
    </location>
</feature>
<feature type="compositionally biased region" description="Basic and acidic residues" evidence="1">
    <location>
        <begin position="34"/>
        <end position="52"/>
    </location>
</feature>
<keyword evidence="2" id="KW-0472">Membrane</keyword>
<dbReference type="Proteomes" id="UP001153620">
    <property type="component" value="Chromosome 2"/>
</dbReference>
<protein>
    <submittedName>
        <fullName evidence="3">Uncharacterized protein</fullName>
    </submittedName>
</protein>
<organism evidence="3 4">
    <name type="scientific">Chironomus riparius</name>
    <dbReference type="NCBI Taxonomy" id="315576"/>
    <lineage>
        <taxon>Eukaryota</taxon>
        <taxon>Metazoa</taxon>
        <taxon>Ecdysozoa</taxon>
        <taxon>Arthropoda</taxon>
        <taxon>Hexapoda</taxon>
        <taxon>Insecta</taxon>
        <taxon>Pterygota</taxon>
        <taxon>Neoptera</taxon>
        <taxon>Endopterygota</taxon>
        <taxon>Diptera</taxon>
        <taxon>Nematocera</taxon>
        <taxon>Chironomoidea</taxon>
        <taxon>Chironomidae</taxon>
        <taxon>Chironominae</taxon>
        <taxon>Chironomus</taxon>
    </lineage>
</organism>
<dbReference type="AlphaFoldDB" id="A0A9N9WT68"/>
<feature type="region of interest" description="Disordered" evidence="1">
    <location>
        <begin position="33"/>
        <end position="52"/>
    </location>
</feature>
<accession>A0A9N9WT68</accession>
<evidence type="ECO:0000256" key="2">
    <source>
        <dbReference type="SAM" id="Phobius"/>
    </source>
</evidence>
<dbReference type="OrthoDB" id="6371365at2759"/>